<dbReference type="RefSeq" id="XP_033521759.1">
    <property type="nucleotide sequence ID" value="XM_033668575.1"/>
</dbReference>
<dbReference type="GeneID" id="54409007"/>
<evidence type="ECO:0000256" key="1">
    <source>
        <dbReference type="SAM" id="SignalP"/>
    </source>
</evidence>
<sequence>MVSLFGVFTLLLHPLCSCFLKQLSIDGRTAFNGIDVPFQFIHIPAGFSPHYVVRYCALFLFCYYFGGSSSQ</sequence>
<keyword evidence="3" id="KW-1185">Reference proteome</keyword>
<reference evidence="2" key="1">
    <citation type="journal article" date="2020" name="Stud. Mycol.">
        <title>101 Dothideomycetes genomes: a test case for predicting lifestyles and emergence of pathogens.</title>
        <authorList>
            <person name="Haridas S."/>
            <person name="Albert R."/>
            <person name="Binder M."/>
            <person name="Bloem J."/>
            <person name="Labutti K."/>
            <person name="Salamov A."/>
            <person name="Andreopoulos B."/>
            <person name="Baker S."/>
            <person name="Barry K."/>
            <person name="Bills G."/>
            <person name="Bluhm B."/>
            <person name="Cannon C."/>
            <person name="Castanera R."/>
            <person name="Culley D."/>
            <person name="Daum C."/>
            <person name="Ezra D."/>
            <person name="Gonzalez J."/>
            <person name="Henrissat B."/>
            <person name="Kuo A."/>
            <person name="Liang C."/>
            <person name="Lipzen A."/>
            <person name="Lutzoni F."/>
            <person name="Magnuson J."/>
            <person name="Mondo S."/>
            <person name="Nolan M."/>
            <person name="Ohm R."/>
            <person name="Pangilinan J."/>
            <person name="Park H.-J."/>
            <person name="Ramirez L."/>
            <person name="Alfaro M."/>
            <person name="Sun H."/>
            <person name="Tritt A."/>
            <person name="Yoshinaga Y."/>
            <person name="Zwiers L.-H."/>
            <person name="Turgeon B."/>
            <person name="Goodwin S."/>
            <person name="Spatafora J."/>
            <person name="Crous P."/>
            <person name="Grigoriev I."/>
        </authorList>
    </citation>
    <scope>NUCLEOTIDE SEQUENCE</scope>
    <source>
        <strain evidence="2">CBS 119687</strain>
    </source>
</reference>
<dbReference type="AlphaFoldDB" id="A0A6A6A6A9"/>
<protein>
    <recommendedName>
        <fullName evidence="4">Secreted protein</fullName>
    </recommendedName>
</protein>
<keyword evidence="1" id="KW-0732">Signal</keyword>
<accession>A0A6A6A6A9</accession>
<proteinExistence type="predicted"/>
<dbReference type="Proteomes" id="UP000799771">
    <property type="component" value="Unassembled WGS sequence"/>
</dbReference>
<evidence type="ECO:0000313" key="3">
    <source>
        <dbReference type="Proteomes" id="UP000799771"/>
    </source>
</evidence>
<evidence type="ECO:0008006" key="4">
    <source>
        <dbReference type="Google" id="ProtNLM"/>
    </source>
</evidence>
<organism evidence="2 3">
    <name type="scientific">Dothidotthia symphoricarpi CBS 119687</name>
    <dbReference type="NCBI Taxonomy" id="1392245"/>
    <lineage>
        <taxon>Eukaryota</taxon>
        <taxon>Fungi</taxon>
        <taxon>Dikarya</taxon>
        <taxon>Ascomycota</taxon>
        <taxon>Pezizomycotina</taxon>
        <taxon>Dothideomycetes</taxon>
        <taxon>Pleosporomycetidae</taxon>
        <taxon>Pleosporales</taxon>
        <taxon>Dothidotthiaceae</taxon>
        <taxon>Dothidotthia</taxon>
    </lineage>
</organism>
<evidence type="ECO:0000313" key="2">
    <source>
        <dbReference type="EMBL" id="KAF2127370.1"/>
    </source>
</evidence>
<name>A0A6A6A6A9_9PLEO</name>
<gene>
    <name evidence="2" type="ORF">P153DRAFT_368675</name>
</gene>
<feature type="chain" id="PRO_5025476615" description="Secreted protein" evidence="1">
    <location>
        <begin position="19"/>
        <end position="71"/>
    </location>
</feature>
<feature type="signal peptide" evidence="1">
    <location>
        <begin position="1"/>
        <end position="18"/>
    </location>
</feature>
<dbReference type="EMBL" id="ML977511">
    <property type="protein sequence ID" value="KAF2127370.1"/>
    <property type="molecule type" value="Genomic_DNA"/>
</dbReference>